<keyword evidence="2" id="KW-1133">Transmembrane helix</keyword>
<dbReference type="CDD" id="cd00130">
    <property type="entry name" value="PAS"/>
    <property type="match status" value="1"/>
</dbReference>
<evidence type="ECO:0000256" key="1">
    <source>
        <dbReference type="SAM" id="MobiDB-lite"/>
    </source>
</evidence>
<reference evidence="4 5" key="2">
    <citation type="submission" date="2024-05" db="EMBL/GenBank/DDBJ databases">
        <authorList>
            <person name="Chen Y."/>
            <person name="Shah S."/>
            <person name="Dougan E. K."/>
            <person name="Thang M."/>
            <person name="Chan C."/>
        </authorList>
    </citation>
    <scope>NUCLEOTIDE SEQUENCE [LARGE SCALE GENOMIC DNA]</scope>
</reference>
<name>A0A9P1DTS5_9DINO</name>
<dbReference type="EMBL" id="CAMXCT020006571">
    <property type="protein sequence ID" value="CAL1169584.1"/>
    <property type="molecule type" value="Genomic_DNA"/>
</dbReference>
<keyword evidence="2" id="KW-0472">Membrane</keyword>
<feature type="region of interest" description="Disordered" evidence="1">
    <location>
        <begin position="488"/>
        <end position="516"/>
    </location>
</feature>
<feature type="transmembrane region" description="Helical" evidence="2">
    <location>
        <begin position="6"/>
        <end position="24"/>
    </location>
</feature>
<dbReference type="Proteomes" id="UP001152797">
    <property type="component" value="Unassembled WGS sequence"/>
</dbReference>
<reference evidence="3" key="1">
    <citation type="submission" date="2022-10" db="EMBL/GenBank/DDBJ databases">
        <authorList>
            <person name="Chen Y."/>
            <person name="Dougan E. K."/>
            <person name="Chan C."/>
            <person name="Rhodes N."/>
            <person name="Thang M."/>
        </authorList>
    </citation>
    <scope>NUCLEOTIDE SEQUENCE</scope>
</reference>
<comment type="caution">
    <text evidence="3">The sequence shown here is derived from an EMBL/GenBank/DDBJ whole genome shotgun (WGS) entry which is preliminary data.</text>
</comment>
<accession>A0A9P1DTS5</accession>
<sequence>MDLENVILICIYILQFLTALKLLSQLVQLGLKVRSHWSDLFKRLRQLIGNVQECQKSEIRATRFFERTLCRLLQSSSQVMLVALFLRLLVVQWHLLWHTPHEMQPALDLSNLLAYALLLLLCSWPQLVTPQSLDVWYIVLQVLCTLPLFSTKPADVTMVSLVTLLPRFLLALCCRHMWLAVLGGTLHWMISLQSVWTFQSGDLFMAQSAELVVFFAGMVTMRHQMYENVRVSLSLQKRSIELGAVSSLLYGFCDAVVELDDELKITNTANQLSTMLLRSLGSPPPNLMGSEFLRLFLEEDRGVLKSSLCSTSVTSRVSARMVDALGSTVQLELLHTSFRNEDQQTCRLVGMRELQEAADVAPLKTPRAGMESNMSLLFDACSFEILGATDAFKRMMRDFGSFMDDLDQLSIYDLLGPEENSIALVSSIQSAVNSFDTERPLSSRQVQAIQLGSLEILNHKVEAVLTLQNDELLKTVVGTLAVSLGATPRMRSKARSHRGSPRPHQSHVAEGRSGSILDLRKDHAHASL</sequence>
<dbReference type="InterPro" id="IPR000014">
    <property type="entry name" value="PAS"/>
</dbReference>
<evidence type="ECO:0000256" key="2">
    <source>
        <dbReference type="SAM" id="Phobius"/>
    </source>
</evidence>
<proteinExistence type="predicted"/>
<keyword evidence="5" id="KW-1185">Reference proteome</keyword>
<dbReference type="AlphaFoldDB" id="A0A9P1DTS5"/>
<evidence type="ECO:0000313" key="5">
    <source>
        <dbReference type="Proteomes" id="UP001152797"/>
    </source>
</evidence>
<evidence type="ECO:0000313" key="3">
    <source>
        <dbReference type="EMBL" id="CAI4016209.1"/>
    </source>
</evidence>
<dbReference type="EMBL" id="CAMXCT030006571">
    <property type="protein sequence ID" value="CAL4803521.1"/>
    <property type="molecule type" value="Genomic_DNA"/>
</dbReference>
<gene>
    <name evidence="3" type="ORF">C1SCF055_LOCUS40964</name>
</gene>
<organism evidence="3">
    <name type="scientific">Cladocopium goreaui</name>
    <dbReference type="NCBI Taxonomy" id="2562237"/>
    <lineage>
        <taxon>Eukaryota</taxon>
        <taxon>Sar</taxon>
        <taxon>Alveolata</taxon>
        <taxon>Dinophyceae</taxon>
        <taxon>Suessiales</taxon>
        <taxon>Symbiodiniaceae</taxon>
        <taxon>Cladocopium</taxon>
    </lineage>
</organism>
<evidence type="ECO:0000313" key="4">
    <source>
        <dbReference type="EMBL" id="CAL4803521.1"/>
    </source>
</evidence>
<dbReference type="OrthoDB" id="423606at2759"/>
<keyword evidence="2" id="KW-0812">Transmembrane</keyword>
<feature type="compositionally biased region" description="Basic residues" evidence="1">
    <location>
        <begin position="490"/>
        <end position="505"/>
    </location>
</feature>
<dbReference type="EMBL" id="CAMXCT010006571">
    <property type="protein sequence ID" value="CAI4016209.1"/>
    <property type="molecule type" value="Genomic_DNA"/>
</dbReference>
<protein>
    <submittedName>
        <fullName evidence="4">PAS domain-containing protein</fullName>
    </submittedName>
</protein>